<evidence type="ECO:0000313" key="12">
    <source>
        <dbReference type="Proteomes" id="UP001301797"/>
    </source>
</evidence>
<evidence type="ECO:0000256" key="4">
    <source>
        <dbReference type="ARBA" id="ARBA00022695"/>
    </source>
</evidence>
<dbReference type="InterPro" id="IPR006171">
    <property type="entry name" value="TOPRIM_dom"/>
</dbReference>
<evidence type="ECO:0000256" key="5">
    <source>
        <dbReference type="ARBA" id="ARBA00022705"/>
    </source>
</evidence>
<name>A0AA97I290_9EURY</name>
<dbReference type="InterPro" id="IPR034154">
    <property type="entry name" value="TOPRIM_DnaG/twinkle"/>
</dbReference>
<dbReference type="AlphaFoldDB" id="A0AA97I290"/>
<dbReference type="GO" id="GO:0003899">
    <property type="term" value="F:DNA-directed RNA polymerase activity"/>
    <property type="evidence" value="ECO:0007669"/>
    <property type="project" value="UniProtKB-UniRule"/>
</dbReference>
<dbReference type="Gene3D" id="3.40.1360.10">
    <property type="match status" value="1"/>
</dbReference>
<dbReference type="PROSITE" id="PS50880">
    <property type="entry name" value="TOPRIM"/>
    <property type="match status" value="1"/>
</dbReference>
<keyword evidence="8 9" id="KW-0804">Transcription</keyword>
<evidence type="ECO:0000256" key="9">
    <source>
        <dbReference type="HAMAP-Rule" id="MF_00007"/>
    </source>
</evidence>
<keyword evidence="3 9" id="KW-0808">Transferase</keyword>
<dbReference type="HAMAP" id="MF_00007">
    <property type="entry name" value="DNA_primase_DnaG_arc"/>
    <property type="match status" value="1"/>
</dbReference>
<comment type="similarity">
    <text evidence="9">Belongs to the archaeal DnaG primase family.</text>
</comment>
<protein>
    <recommendedName>
        <fullName evidence="9">DNA primase DnaG</fullName>
        <ecNumber evidence="9">2.7.7.101</ecNumber>
    </recommendedName>
</protein>
<keyword evidence="2 9" id="KW-0639">Primosome</keyword>
<keyword evidence="1 9" id="KW-0240">DNA-directed RNA polymerase</keyword>
<evidence type="ECO:0000256" key="6">
    <source>
        <dbReference type="ARBA" id="ARBA00022723"/>
    </source>
</evidence>
<dbReference type="RefSeq" id="WP_317137579.1">
    <property type="nucleotide sequence ID" value="NZ_CP043875.1"/>
</dbReference>
<keyword evidence="6" id="KW-0479">Metal-binding</keyword>
<comment type="catalytic activity">
    <reaction evidence="9">
        <text>ssDNA + n NTP = ssDNA/pppN(pN)n-1 hybrid + (n-1) diphosphate.</text>
        <dbReference type="EC" id="2.7.7.101"/>
    </reaction>
</comment>
<dbReference type="GO" id="GO:0006269">
    <property type="term" value="P:DNA replication, synthesis of primer"/>
    <property type="evidence" value="ECO:0007669"/>
    <property type="project" value="UniProtKB-UniRule"/>
</dbReference>
<evidence type="ECO:0000256" key="1">
    <source>
        <dbReference type="ARBA" id="ARBA00022478"/>
    </source>
</evidence>
<feature type="domain" description="Toprim" evidence="10">
    <location>
        <begin position="171"/>
        <end position="257"/>
    </location>
</feature>
<comment type="subunit">
    <text evidence="9">Forms a ternary complex with MCM helicase and DNA.</text>
</comment>
<evidence type="ECO:0000256" key="3">
    <source>
        <dbReference type="ARBA" id="ARBA00022679"/>
    </source>
</evidence>
<evidence type="ECO:0000256" key="2">
    <source>
        <dbReference type="ARBA" id="ARBA00022515"/>
    </source>
</evidence>
<comment type="function">
    <text evidence="9">RNA polymerase that catalyzes the synthesis of short RNA molecules used as primers for DNA polymerase during DNA replication.</text>
</comment>
<dbReference type="EC" id="2.7.7.101" evidence="9"/>
<dbReference type="GO" id="GO:0046872">
    <property type="term" value="F:metal ion binding"/>
    <property type="evidence" value="ECO:0007669"/>
    <property type="project" value="UniProtKB-KW"/>
</dbReference>
<dbReference type="GO" id="GO:0008143">
    <property type="term" value="F:poly(A) binding"/>
    <property type="evidence" value="ECO:0007669"/>
    <property type="project" value="InterPro"/>
</dbReference>
<dbReference type="InterPro" id="IPR020607">
    <property type="entry name" value="Primase_DnaG_arc"/>
</dbReference>
<evidence type="ECO:0000256" key="7">
    <source>
        <dbReference type="ARBA" id="ARBA00022842"/>
    </source>
</evidence>
<keyword evidence="5 9" id="KW-0235">DNA replication</keyword>
<accession>A0AA97I290</accession>
<dbReference type="KEGG" id="mefw:F1737_04445"/>
<evidence type="ECO:0000256" key="8">
    <source>
        <dbReference type="ARBA" id="ARBA00023163"/>
    </source>
</evidence>
<dbReference type="GO" id="GO:1990077">
    <property type="term" value="C:primosome complex"/>
    <property type="evidence" value="ECO:0007669"/>
    <property type="project" value="UniProtKB-KW"/>
</dbReference>
<dbReference type="CDD" id="cd01029">
    <property type="entry name" value="TOPRIM_primases"/>
    <property type="match status" value="1"/>
</dbReference>
<evidence type="ECO:0000313" key="11">
    <source>
        <dbReference type="EMBL" id="WOF16005.1"/>
    </source>
</evidence>
<keyword evidence="12" id="KW-1185">Reference proteome</keyword>
<dbReference type="Pfam" id="PF13662">
    <property type="entry name" value="Toprim_4"/>
    <property type="match status" value="1"/>
</dbReference>
<evidence type="ECO:0000259" key="10">
    <source>
        <dbReference type="PROSITE" id="PS50880"/>
    </source>
</evidence>
<dbReference type="NCBIfam" id="NF003108">
    <property type="entry name" value="PRK04031.1-1"/>
    <property type="match status" value="1"/>
</dbReference>
<dbReference type="GO" id="GO:0000428">
    <property type="term" value="C:DNA-directed RNA polymerase complex"/>
    <property type="evidence" value="ECO:0007669"/>
    <property type="project" value="UniProtKB-KW"/>
</dbReference>
<dbReference type="SUPFAM" id="SSF56731">
    <property type="entry name" value="DNA primase core"/>
    <property type="match status" value="1"/>
</dbReference>
<dbReference type="GO" id="GO:0000178">
    <property type="term" value="C:exosome (RNase complex)"/>
    <property type="evidence" value="ECO:0007669"/>
    <property type="project" value="InterPro"/>
</dbReference>
<keyword evidence="4 9" id="KW-0548">Nucleotidyltransferase</keyword>
<dbReference type="InterPro" id="IPR050219">
    <property type="entry name" value="DnaG_primase"/>
</dbReference>
<dbReference type="Proteomes" id="UP001301797">
    <property type="component" value="Chromosome"/>
</dbReference>
<dbReference type="PANTHER" id="PTHR30313:SF2">
    <property type="entry name" value="DNA PRIMASE"/>
    <property type="match status" value="1"/>
</dbReference>
<dbReference type="GeneID" id="85229397"/>
<dbReference type="EMBL" id="CP043875">
    <property type="protein sequence ID" value="WOF16005.1"/>
    <property type="molecule type" value="Genomic_DNA"/>
</dbReference>
<dbReference type="GO" id="GO:0005737">
    <property type="term" value="C:cytoplasm"/>
    <property type="evidence" value="ECO:0007669"/>
    <property type="project" value="TreeGrafter"/>
</dbReference>
<sequence>MYSPDTTKYQIYLTFEAEGVVEKSDVVGAIFGQTEGLLGEDLDLRDLQRSGRIGRIDVKTVSKKGDTFGEILIFSSIDRAETALLAASLETIERVGPCTSRFHVEKIEDIRISKRKKIVDRAKELLLESFEEGIINTNEIIDSVREYSRIEKIIEIGVENLPAGPNVIDSDAIIIVEGRADVINLLRYGIKNAVAVEGTNVPQTIVDLCKTKTATAFLDGDRGGDLILSELLQIADIDYVAVCPRGRSVEDISRKEIIKPLRNKVPVEFITNNDGSVDLGTYSRDTIKEKYDNHELKDHSSIPLYDKSLAEQMKEAQEKHISRFLSEDYEILNEYPSDEIEAALKKKPDNVAGVLTDRSVDQVLLDQIALQELDYIAAPDFKGIIKKPVSVKLLKIP</sequence>
<organism evidence="11 12">
    <name type="scientific">Methanochimaera problematica</name>
    <dbReference type="NCBI Taxonomy" id="2609417"/>
    <lineage>
        <taxon>Archaea</taxon>
        <taxon>Methanobacteriati</taxon>
        <taxon>Methanobacteriota</taxon>
        <taxon>Stenosarchaea group</taxon>
        <taxon>Methanomicrobia</taxon>
        <taxon>Methanomicrobiales</taxon>
        <taxon>Methanomicrobiaceae</taxon>
        <taxon>Methanochimaera</taxon>
    </lineage>
</organism>
<gene>
    <name evidence="9" type="primary">dnaG</name>
    <name evidence="11" type="ORF">F1737_04445</name>
</gene>
<keyword evidence="7" id="KW-0460">Magnesium</keyword>
<dbReference type="SMART" id="SM00493">
    <property type="entry name" value="TOPRIM"/>
    <property type="match status" value="1"/>
</dbReference>
<dbReference type="PANTHER" id="PTHR30313">
    <property type="entry name" value="DNA PRIMASE"/>
    <property type="match status" value="1"/>
</dbReference>
<proteinExistence type="inferred from homology"/>
<reference evidence="11 12" key="1">
    <citation type="submission" date="2019-09" db="EMBL/GenBank/DDBJ databases">
        <title>The complete genome of Methanoplanus sp. FWC-SCC4.</title>
        <authorList>
            <person name="Chen S.-C."/>
            <person name="Zhou Y.-Z."/>
            <person name="Lai M.-C."/>
        </authorList>
    </citation>
    <scope>NUCLEOTIDE SEQUENCE [LARGE SCALE GENOMIC DNA]</scope>
    <source>
        <strain evidence="11 12">FWC-SCC4</strain>
    </source>
</reference>